<name>A0ACB9KGP5_BAUVA</name>
<proteinExistence type="predicted"/>
<comment type="caution">
    <text evidence="1">The sequence shown here is derived from an EMBL/GenBank/DDBJ whole genome shotgun (WGS) entry which is preliminary data.</text>
</comment>
<evidence type="ECO:0000313" key="2">
    <source>
        <dbReference type="Proteomes" id="UP000828941"/>
    </source>
</evidence>
<evidence type="ECO:0000313" key="1">
    <source>
        <dbReference type="EMBL" id="KAI4296300.1"/>
    </source>
</evidence>
<organism evidence="1 2">
    <name type="scientific">Bauhinia variegata</name>
    <name type="common">Purple orchid tree</name>
    <name type="synonym">Phanera variegata</name>
    <dbReference type="NCBI Taxonomy" id="167791"/>
    <lineage>
        <taxon>Eukaryota</taxon>
        <taxon>Viridiplantae</taxon>
        <taxon>Streptophyta</taxon>
        <taxon>Embryophyta</taxon>
        <taxon>Tracheophyta</taxon>
        <taxon>Spermatophyta</taxon>
        <taxon>Magnoliopsida</taxon>
        <taxon>eudicotyledons</taxon>
        <taxon>Gunneridae</taxon>
        <taxon>Pentapetalae</taxon>
        <taxon>rosids</taxon>
        <taxon>fabids</taxon>
        <taxon>Fabales</taxon>
        <taxon>Fabaceae</taxon>
        <taxon>Cercidoideae</taxon>
        <taxon>Cercideae</taxon>
        <taxon>Bauhiniinae</taxon>
        <taxon>Bauhinia</taxon>
    </lineage>
</organism>
<keyword evidence="2" id="KW-1185">Reference proteome</keyword>
<gene>
    <name evidence="1" type="ORF">L6164_036268</name>
</gene>
<accession>A0ACB9KGP5</accession>
<protein>
    <submittedName>
        <fullName evidence="1">Uncharacterized protein</fullName>
    </submittedName>
</protein>
<sequence>MKNISNAVHGLKPVIVMAGVQIIFAGVNVLYKLAVNDGMSLRVLVAYRFLFATAFIAPVALIFERKNRPKMTWTVLFQAFLSGLFGGVLGQNLYLKALAFTSATFASAMSNLVPAFTFIMAVCFRCCSYAFWLVVQAKMGEKYPCYYSSTALMSLNASILAIVYALCVERDWSQWRLGWNVRLLTVVYTGTVASGLVVVVLAWCIHIRGPLFVSVFNPLMLLVVAIACYLLLGEKLHLGSIIGAVLIVCGLYGVLWGKGKEMKKKNQLVPAQSTNKAQSPNYSNTVEIVVDNKSSNNNNSIRNVAAKDHNESSEGKVEISRNA</sequence>
<reference evidence="1 2" key="1">
    <citation type="journal article" date="2022" name="DNA Res.">
        <title>Chromosomal-level genome assembly of the orchid tree Bauhinia variegata (Leguminosae; Cercidoideae) supports the allotetraploid origin hypothesis of Bauhinia.</title>
        <authorList>
            <person name="Zhong Y."/>
            <person name="Chen Y."/>
            <person name="Zheng D."/>
            <person name="Pang J."/>
            <person name="Liu Y."/>
            <person name="Luo S."/>
            <person name="Meng S."/>
            <person name="Qian L."/>
            <person name="Wei D."/>
            <person name="Dai S."/>
            <person name="Zhou R."/>
        </authorList>
    </citation>
    <scope>NUCLEOTIDE SEQUENCE [LARGE SCALE GENOMIC DNA]</scope>
    <source>
        <strain evidence="1">BV-YZ2020</strain>
    </source>
</reference>
<dbReference type="EMBL" id="CM039439">
    <property type="protein sequence ID" value="KAI4296300.1"/>
    <property type="molecule type" value="Genomic_DNA"/>
</dbReference>
<dbReference type="Proteomes" id="UP000828941">
    <property type="component" value="Chromosome 14"/>
</dbReference>